<name>A0A7U3YLD1_DESPD</name>
<evidence type="ECO:0000313" key="2">
    <source>
        <dbReference type="EMBL" id="ADW17522.1"/>
    </source>
</evidence>
<reference evidence="2 3" key="1">
    <citation type="journal article" date="2011" name="Stand. Genomic Sci.">
        <title>Complete genome sequence of Desulfobulbus propionicus type strain (1pr3).</title>
        <authorList>
            <person name="Pagani I."/>
            <person name="Lapidus A."/>
            <person name="Nolan M."/>
            <person name="Lucas S."/>
            <person name="Hammon N."/>
            <person name="Deshpande S."/>
            <person name="Cheng J.F."/>
            <person name="Chertkov O."/>
            <person name="Davenport K."/>
            <person name="Tapia R."/>
            <person name="Han C."/>
            <person name="Goodwin L."/>
            <person name="Pitluck S."/>
            <person name="Liolios K."/>
            <person name="Mavromatis K."/>
            <person name="Ivanova N."/>
            <person name="Mikhailova N."/>
            <person name="Pati A."/>
            <person name="Chen A."/>
            <person name="Palaniappan K."/>
            <person name="Land M."/>
            <person name="Hauser L."/>
            <person name="Chang Y.J."/>
            <person name="Jeffries C.D."/>
            <person name="Detter J.C."/>
            <person name="Brambilla E."/>
            <person name="Kannan K.P."/>
            <person name="Djao O.D."/>
            <person name="Rohde M."/>
            <person name="Pukall R."/>
            <person name="Spring S."/>
            <person name="Goker M."/>
            <person name="Sikorski J."/>
            <person name="Woyke T."/>
            <person name="Bristow J."/>
            <person name="Eisen J.A."/>
            <person name="Markowitz V."/>
            <person name="Hugenholtz P."/>
            <person name="Kyrpides N.C."/>
            <person name="Klenk H.P."/>
        </authorList>
    </citation>
    <scope>NUCLEOTIDE SEQUENCE [LARGE SCALE GENOMIC DNA]</scope>
    <source>
        <strain evidence="3">ATCC 33891 / DSM 2032 / 1pr3</strain>
    </source>
</reference>
<gene>
    <name evidence="2" type="ordered locus">Despr_1359</name>
</gene>
<feature type="chain" id="PRO_5031075817" description="Glycoside hydrolase family 5 domain-containing protein" evidence="1">
    <location>
        <begin position="30"/>
        <end position="417"/>
    </location>
</feature>
<dbReference type="SUPFAM" id="SSF51445">
    <property type="entry name" value="(Trans)glycosidases"/>
    <property type="match status" value="1"/>
</dbReference>
<keyword evidence="1" id="KW-0732">Signal</keyword>
<dbReference type="AlphaFoldDB" id="A0A7U3YLD1"/>
<dbReference type="RefSeq" id="WP_015724063.1">
    <property type="nucleotide sequence ID" value="NC_014972.1"/>
</dbReference>
<accession>A0A7U3YLD1</accession>
<dbReference type="Gene3D" id="3.20.20.80">
    <property type="entry name" value="Glycosidases"/>
    <property type="match status" value="1"/>
</dbReference>
<dbReference type="InterPro" id="IPR017853">
    <property type="entry name" value="GH"/>
</dbReference>
<sequence length="417" mass="46812">MNTPPRLFAAIPLLALFLSLYTASHAAQADRTMTLNPATPTPSRFVVRGHTLVDARAPDTPIFFRGMGYSPFLPGETPVRGAQPGNDNRYNDHLTLIKAMNVNYLHVFPRLMPPNFFAALDKTDLVYGQDVWIWAYEEDFLAPAFQAKTLNDIKEVIDHTYKVGRPDRLVLFSIGDELQAKCVKSTNQRHPEVREYKGKHLHVTNRTPTEVAMAKLVDEAMDYELTRYGQRHLYCHTSWTHIGPIADRPDLEVSRKDILVPDMGDLICLNVYTYANGVRTSPPGSVTGTTYQGYLEQLARESKQPILITQVGLSTSPFEPKPWVPGFGGHKIEDVPATFTSVWRDIRTAAGKERFSGLVFFELQDEWWKSAKGPEESLRQDADDPEQWFGVYSVGKDHGLVPKGAIPATVGQLFAQP</sequence>
<protein>
    <recommendedName>
        <fullName evidence="4">Glycoside hydrolase family 5 domain-containing protein</fullName>
    </recommendedName>
</protein>
<evidence type="ECO:0000256" key="1">
    <source>
        <dbReference type="SAM" id="SignalP"/>
    </source>
</evidence>
<dbReference type="Proteomes" id="UP000006365">
    <property type="component" value="Chromosome"/>
</dbReference>
<dbReference type="KEGG" id="dpr:Despr_1359"/>
<evidence type="ECO:0000313" key="3">
    <source>
        <dbReference type="Proteomes" id="UP000006365"/>
    </source>
</evidence>
<evidence type="ECO:0008006" key="4">
    <source>
        <dbReference type="Google" id="ProtNLM"/>
    </source>
</evidence>
<feature type="signal peptide" evidence="1">
    <location>
        <begin position="1"/>
        <end position="29"/>
    </location>
</feature>
<organism evidence="2 3">
    <name type="scientific">Desulfobulbus propionicus (strain ATCC 33891 / DSM 2032 / VKM B-1956 / 1pr3)</name>
    <dbReference type="NCBI Taxonomy" id="577650"/>
    <lineage>
        <taxon>Bacteria</taxon>
        <taxon>Pseudomonadati</taxon>
        <taxon>Thermodesulfobacteriota</taxon>
        <taxon>Desulfobulbia</taxon>
        <taxon>Desulfobulbales</taxon>
        <taxon>Desulfobulbaceae</taxon>
        <taxon>Desulfobulbus</taxon>
    </lineage>
</organism>
<keyword evidence="3" id="KW-1185">Reference proteome</keyword>
<dbReference type="EMBL" id="CP002364">
    <property type="protein sequence ID" value="ADW17522.1"/>
    <property type="molecule type" value="Genomic_DNA"/>
</dbReference>
<proteinExistence type="predicted"/>